<gene>
    <name evidence="5" type="ORF">RM780_03580</name>
</gene>
<dbReference type="EMBL" id="JAVREN010000004">
    <property type="protein sequence ID" value="MDT0306045.1"/>
    <property type="molecule type" value="Genomic_DNA"/>
</dbReference>
<dbReference type="InterPro" id="IPR029057">
    <property type="entry name" value="PRTase-like"/>
</dbReference>
<dbReference type="GO" id="GO:0016757">
    <property type="term" value="F:glycosyltransferase activity"/>
    <property type="evidence" value="ECO:0007669"/>
    <property type="project" value="UniProtKB-KW"/>
</dbReference>
<evidence type="ECO:0000259" key="1">
    <source>
        <dbReference type="Pfam" id="PF11202"/>
    </source>
</evidence>
<evidence type="ECO:0000313" key="6">
    <source>
        <dbReference type="Proteomes" id="UP001183388"/>
    </source>
</evidence>
<dbReference type="RefSeq" id="WP_311628968.1">
    <property type="nucleotide sequence ID" value="NZ_JAVREN010000004.1"/>
</dbReference>
<dbReference type="Pfam" id="PF15609">
    <property type="entry name" value="PRTase_2"/>
    <property type="match status" value="1"/>
</dbReference>
<keyword evidence="6" id="KW-1185">Reference proteome</keyword>
<organism evidence="5 6">
    <name type="scientific">Streptomyces boetiae</name>
    <dbReference type="NCBI Taxonomy" id="3075541"/>
    <lineage>
        <taxon>Bacteria</taxon>
        <taxon>Bacillati</taxon>
        <taxon>Actinomycetota</taxon>
        <taxon>Actinomycetes</taxon>
        <taxon>Kitasatosporales</taxon>
        <taxon>Streptomycetaceae</taxon>
        <taxon>Streptomyces</taxon>
    </lineage>
</organism>
<evidence type="ECO:0000259" key="3">
    <source>
        <dbReference type="Pfam" id="PF15608"/>
    </source>
</evidence>
<proteinExistence type="predicted"/>
<dbReference type="CDD" id="cd06223">
    <property type="entry name" value="PRTases_typeI"/>
    <property type="match status" value="1"/>
</dbReference>
<dbReference type="InterPro" id="IPR011215">
    <property type="entry name" value="StiP_N"/>
</dbReference>
<dbReference type="Pfam" id="PF15608">
    <property type="entry name" value="PELOTA_1"/>
    <property type="match status" value="1"/>
</dbReference>
<dbReference type="Proteomes" id="UP001183388">
    <property type="component" value="Unassembled WGS sequence"/>
</dbReference>
<feature type="domain" description="PELOTA RNA-binding" evidence="3">
    <location>
        <begin position="732"/>
        <end position="811"/>
    </location>
</feature>
<dbReference type="Gene3D" id="3.40.50.2020">
    <property type="match status" value="1"/>
</dbReference>
<dbReference type="InterPro" id="IPR028157">
    <property type="entry name" value="PELOTA_dom"/>
</dbReference>
<dbReference type="InterPro" id="IPR041688">
    <property type="entry name" value="PRTase_2"/>
</dbReference>
<reference evidence="6" key="1">
    <citation type="submission" date="2023-07" db="EMBL/GenBank/DDBJ databases">
        <title>30 novel species of actinomycetes from the DSMZ collection.</title>
        <authorList>
            <person name="Nouioui I."/>
        </authorList>
    </citation>
    <scope>NUCLEOTIDE SEQUENCE [LARGE SCALE GENOMIC DNA]</scope>
    <source>
        <strain evidence="6">DSM 44917</strain>
    </source>
</reference>
<dbReference type="InterPro" id="IPR000836">
    <property type="entry name" value="PRTase_dom"/>
</dbReference>
<dbReference type="SUPFAM" id="SSF53271">
    <property type="entry name" value="PRTase-like"/>
    <property type="match status" value="1"/>
</dbReference>
<comment type="caution">
    <text evidence="5">The sequence shown here is derived from an EMBL/GenBank/DDBJ whole genome shotgun (WGS) entry which is preliminary data.</text>
</comment>
<protein>
    <submittedName>
        <fullName evidence="5">Phosphoribosyltransferase</fullName>
    </submittedName>
</protein>
<evidence type="ECO:0000313" key="5">
    <source>
        <dbReference type="EMBL" id="MDT0306045.1"/>
    </source>
</evidence>
<sequence length="827" mass="87165">MSARDVGARDESAANDPIWPGTWVAERLGVRLTGEDGGEALRGMLGLALRRNPRRAHLLVSAVLGKHVPQRPATVHGAGIELGRRVRALLGEEAASRAVVLGYAETATGLGHSVADGVGPGTHYLHSTRRPVAGVAPAGGFEEEHSHHTSHLLLPSDPGLLTGGGPLVLVDDELSTGRTVRNTIAALHRLHPRQRYVVAALADLRPEEERAALAKFAAELGAAVEVTSLARGRAELPDGVLERGAALVAAHEGAPEPAGPHAARPEEVALPWPSGVPDGGRHGFGPEHRRRLEAALPALGAALAAALPQGARRVLVLGTEELMYVPLRLADALERSLTGGEGPDAPEVRFSTTTRSPVLPVDDPGYAIRSRLAFPAHDDPADGPGPRYAYNVAGRERPWDAIVLITDAAGDTPALRAPGGLLDRLGAHAPGLLLAVVPATPPLPPPLRGPAFSSYAPDEVGWLLQDLSDVTLEAPAEEREEAIQSGGAHYAESLPVEYQPSAAYQRLFHAALDASATRVARAVGTVTEAVLAERSAPGRPPVLVSLARAGTPVGILMRRWARHAHGLDLPHYAISIVRGQGIDTTALRWLAAHHDPASVVFVDGWTGKGAITRELADALRPFEGFDPELAVLADPGGCVRTYGTREDFLIPSACLNSTVSGLISRTVLRADLVGPDDFHGAKHYRELADADLSGHFLDTVAARFADPTIAGGAVADAAALLAAPAHCRAPSWAGWRAVERISEEYGIHNVNLVKPGVGETTRVLLRRVPWRVLARRGAGADLDHIRLLAEQRGVPVEETDDLPYSCVGLIHPRYTRGATGADGKAAP</sequence>
<name>A0ABU2L3F0_9ACTN</name>
<evidence type="ECO:0000259" key="2">
    <source>
        <dbReference type="Pfam" id="PF12500"/>
    </source>
</evidence>
<dbReference type="Pfam" id="PF12500">
    <property type="entry name" value="TRSP"/>
    <property type="match status" value="1"/>
</dbReference>
<feature type="domain" description="Cysteine protease StiP N-terminal" evidence="1">
    <location>
        <begin position="453"/>
        <end position="700"/>
    </location>
</feature>
<accession>A0ABU2L3F0</accession>
<feature type="domain" description="Orotate phosphoribosyltransferase-like" evidence="4">
    <location>
        <begin position="44"/>
        <end position="232"/>
    </location>
</feature>
<evidence type="ECO:0000259" key="4">
    <source>
        <dbReference type="Pfam" id="PF15609"/>
    </source>
</evidence>
<feature type="domain" description="TRSP" evidence="2">
    <location>
        <begin position="278"/>
        <end position="424"/>
    </location>
</feature>
<dbReference type="InterPro" id="IPR022537">
    <property type="entry name" value="TRSP_dom"/>
</dbReference>
<keyword evidence="5" id="KW-0808">Transferase</keyword>
<keyword evidence="5" id="KW-0328">Glycosyltransferase</keyword>
<dbReference type="Pfam" id="PF11202">
    <property type="entry name" value="StiP"/>
    <property type="match status" value="1"/>
</dbReference>